<dbReference type="InterPro" id="IPR015315">
    <property type="entry name" value="DUF1963"/>
</dbReference>
<dbReference type="Proteomes" id="UP001595867">
    <property type="component" value="Unassembled WGS sequence"/>
</dbReference>
<accession>A0ABV8IZX2</accession>
<sequence>MQFVPSAWAQFRDKLTGEAASALEALALPSVRLHPDDTADVVPGQPGGPADPAGVVTRFGGVPLVDDDFTWPHTDDGRPLCLIAQVNTDQVNGWAGEQLLPAGLLLNFFYDAVEQETWGCQPQDAHYWRVVTADSAGARPAEAPEEAITFAARSVTGQPVATMPWPSEPAFEAVAATHDVDDTAYGNIDAEEESPRYRLLGWPEPQQGPMQRDCQLVSSGVDLWDPADLHHPRVEGLAAGADDWRLLLQVDSDDEREEDEWLWGDSGMLYFWIRRQDLAAARFDRVWAMIQG</sequence>
<dbReference type="Gene3D" id="2.30.320.10">
    <property type="entry name" value="YwqG-like"/>
    <property type="match status" value="1"/>
</dbReference>
<organism evidence="1 2">
    <name type="scientific">Actinoplanes subglobosus</name>
    <dbReference type="NCBI Taxonomy" id="1547892"/>
    <lineage>
        <taxon>Bacteria</taxon>
        <taxon>Bacillati</taxon>
        <taxon>Actinomycetota</taxon>
        <taxon>Actinomycetes</taxon>
        <taxon>Micromonosporales</taxon>
        <taxon>Micromonosporaceae</taxon>
        <taxon>Actinoplanes</taxon>
    </lineage>
</organism>
<dbReference type="InterPro" id="IPR035948">
    <property type="entry name" value="YwqG-like_sf"/>
</dbReference>
<comment type="caution">
    <text evidence="1">The sequence shown here is derived from an EMBL/GenBank/DDBJ whole genome shotgun (WGS) entry which is preliminary data.</text>
</comment>
<dbReference type="EMBL" id="JBHSBL010000019">
    <property type="protein sequence ID" value="MFC4068349.1"/>
    <property type="molecule type" value="Genomic_DNA"/>
</dbReference>
<dbReference type="RefSeq" id="WP_378069249.1">
    <property type="nucleotide sequence ID" value="NZ_JBHSBL010000019.1"/>
</dbReference>
<evidence type="ECO:0000313" key="1">
    <source>
        <dbReference type="EMBL" id="MFC4068349.1"/>
    </source>
</evidence>
<reference evidence="2" key="1">
    <citation type="journal article" date="2019" name="Int. J. Syst. Evol. Microbiol.">
        <title>The Global Catalogue of Microorganisms (GCM) 10K type strain sequencing project: providing services to taxonomists for standard genome sequencing and annotation.</title>
        <authorList>
            <consortium name="The Broad Institute Genomics Platform"/>
            <consortium name="The Broad Institute Genome Sequencing Center for Infectious Disease"/>
            <person name="Wu L."/>
            <person name="Ma J."/>
        </authorList>
    </citation>
    <scope>NUCLEOTIDE SEQUENCE [LARGE SCALE GENOMIC DNA]</scope>
    <source>
        <strain evidence="2">TBRC 5832</strain>
    </source>
</reference>
<dbReference type="SUPFAM" id="SSF103032">
    <property type="entry name" value="Hypothetical protein YwqG"/>
    <property type="match status" value="1"/>
</dbReference>
<name>A0ABV8IZX2_9ACTN</name>
<dbReference type="Pfam" id="PF09234">
    <property type="entry name" value="DUF1963"/>
    <property type="match status" value="1"/>
</dbReference>
<proteinExistence type="predicted"/>
<gene>
    <name evidence="1" type="ORF">ACFO0C_25765</name>
</gene>
<dbReference type="PANTHER" id="PTHR36436:SF6">
    <property type="entry name" value="SLL5081 PROTEIN"/>
    <property type="match status" value="1"/>
</dbReference>
<evidence type="ECO:0000313" key="2">
    <source>
        <dbReference type="Proteomes" id="UP001595867"/>
    </source>
</evidence>
<keyword evidence="2" id="KW-1185">Reference proteome</keyword>
<dbReference type="PANTHER" id="PTHR36436">
    <property type="entry name" value="SLL5081 PROTEIN"/>
    <property type="match status" value="1"/>
</dbReference>
<protein>
    <submittedName>
        <fullName evidence="1">YwqG family protein</fullName>
    </submittedName>
</protein>